<accession>A0ABT5WP58</accession>
<dbReference type="Proteomes" id="UP001216253">
    <property type="component" value="Unassembled WGS sequence"/>
</dbReference>
<dbReference type="RefSeq" id="WP_275226781.1">
    <property type="nucleotide sequence ID" value="NZ_JARESE010000008.1"/>
</dbReference>
<comment type="caution">
    <text evidence="2">The sequence shown here is derived from an EMBL/GenBank/DDBJ whole genome shotgun (WGS) entry which is preliminary data.</text>
</comment>
<dbReference type="InterPro" id="IPR037401">
    <property type="entry name" value="SnoaL-like"/>
</dbReference>
<evidence type="ECO:0000259" key="1">
    <source>
        <dbReference type="Pfam" id="PF13577"/>
    </source>
</evidence>
<sequence length="152" mass="17212">MTAQFADWVSICETKARYCRCLDTKDWDGYADCFTEDLVLDTRPAGGNIAHGRDEALRMVRGSVERARTAHHVHNPEITFAPDGQSADVIWAMQDRVDWAEDRVAQMGDTGHTGYGHYREHYVKCPDGKWRIQRQALSYLHFDRIGVIAAGG</sequence>
<proteinExistence type="predicted"/>
<name>A0ABT5WP58_9SPHN</name>
<gene>
    <name evidence="2" type="ORF">PYV00_03065</name>
</gene>
<evidence type="ECO:0000313" key="2">
    <source>
        <dbReference type="EMBL" id="MDE8650698.1"/>
    </source>
</evidence>
<keyword evidence="3" id="KW-1185">Reference proteome</keyword>
<organism evidence="2 3">
    <name type="scientific">Novosphingobium album</name>
    <name type="common">ex Liu et al. 2023</name>
    <dbReference type="NCBI Taxonomy" id="3031130"/>
    <lineage>
        <taxon>Bacteria</taxon>
        <taxon>Pseudomonadati</taxon>
        <taxon>Pseudomonadota</taxon>
        <taxon>Alphaproteobacteria</taxon>
        <taxon>Sphingomonadales</taxon>
        <taxon>Sphingomonadaceae</taxon>
        <taxon>Novosphingobium</taxon>
    </lineage>
</organism>
<dbReference type="CDD" id="cd00531">
    <property type="entry name" value="NTF2_like"/>
    <property type="match status" value="1"/>
</dbReference>
<feature type="domain" description="SnoaL-like" evidence="1">
    <location>
        <begin position="7"/>
        <end position="134"/>
    </location>
</feature>
<dbReference type="InterPro" id="IPR032710">
    <property type="entry name" value="NTF2-like_dom_sf"/>
</dbReference>
<dbReference type="EMBL" id="JARESE010000008">
    <property type="protein sequence ID" value="MDE8650698.1"/>
    <property type="molecule type" value="Genomic_DNA"/>
</dbReference>
<dbReference type="Gene3D" id="3.10.450.50">
    <property type="match status" value="1"/>
</dbReference>
<reference evidence="2 3" key="1">
    <citation type="submission" date="2023-03" db="EMBL/GenBank/DDBJ databases">
        <title>NovoSphingobium album sp. nov. isolated from polycyclic aromatic hydrocarbons- and heavy-metal polluted soil.</title>
        <authorList>
            <person name="Liu Z."/>
            <person name="Wang K."/>
        </authorList>
    </citation>
    <scope>NUCLEOTIDE SEQUENCE [LARGE SCALE GENOMIC DNA]</scope>
    <source>
        <strain evidence="2 3">H3SJ31-1</strain>
    </source>
</reference>
<evidence type="ECO:0000313" key="3">
    <source>
        <dbReference type="Proteomes" id="UP001216253"/>
    </source>
</evidence>
<protein>
    <submittedName>
        <fullName evidence="2">Nuclear transport factor 2 family protein</fullName>
    </submittedName>
</protein>
<dbReference type="SUPFAM" id="SSF54427">
    <property type="entry name" value="NTF2-like"/>
    <property type="match status" value="1"/>
</dbReference>
<dbReference type="Pfam" id="PF13577">
    <property type="entry name" value="SnoaL_4"/>
    <property type="match status" value="1"/>
</dbReference>